<organism evidence="2 3">
    <name type="scientific">Pleurodeles waltl</name>
    <name type="common">Iberian ribbed newt</name>
    <dbReference type="NCBI Taxonomy" id="8319"/>
    <lineage>
        <taxon>Eukaryota</taxon>
        <taxon>Metazoa</taxon>
        <taxon>Chordata</taxon>
        <taxon>Craniata</taxon>
        <taxon>Vertebrata</taxon>
        <taxon>Euteleostomi</taxon>
        <taxon>Amphibia</taxon>
        <taxon>Batrachia</taxon>
        <taxon>Caudata</taxon>
        <taxon>Salamandroidea</taxon>
        <taxon>Salamandridae</taxon>
        <taxon>Pleurodelinae</taxon>
        <taxon>Pleurodeles</taxon>
    </lineage>
</organism>
<proteinExistence type="predicted"/>
<sequence>MTRRGEWQRLKEHKMADAGASTEPETKREEIGRRDWCRIAEEDGGSRVGLTWMRQRGSSADHGAPTGGVARTRGETRQHIATLAGGAERRKSDKTGLAGLSTGTPVY</sequence>
<dbReference type="AlphaFoldDB" id="A0AAV7V077"/>
<evidence type="ECO:0000256" key="1">
    <source>
        <dbReference type="SAM" id="MobiDB-lite"/>
    </source>
</evidence>
<comment type="caution">
    <text evidence="2">The sequence shown here is derived from an EMBL/GenBank/DDBJ whole genome shotgun (WGS) entry which is preliminary data.</text>
</comment>
<evidence type="ECO:0000313" key="2">
    <source>
        <dbReference type="EMBL" id="KAJ1194578.1"/>
    </source>
</evidence>
<accession>A0AAV7V077</accession>
<feature type="region of interest" description="Disordered" evidence="1">
    <location>
        <begin position="55"/>
        <end position="107"/>
    </location>
</feature>
<protein>
    <submittedName>
        <fullName evidence="2">Uncharacterized protein</fullName>
    </submittedName>
</protein>
<feature type="region of interest" description="Disordered" evidence="1">
    <location>
        <begin position="1"/>
        <end position="30"/>
    </location>
</feature>
<evidence type="ECO:0000313" key="3">
    <source>
        <dbReference type="Proteomes" id="UP001066276"/>
    </source>
</evidence>
<dbReference type="Proteomes" id="UP001066276">
    <property type="component" value="Chromosome 2_2"/>
</dbReference>
<keyword evidence="3" id="KW-1185">Reference proteome</keyword>
<reference evidence="2" key="1">
    <citation type="journal article" date="2022" name="bioRxiv">
        <title>Sequencing and chromosome-scale assembly of the giantPleurodeles waltlgenome.</title>
        <authorList>
            <person name="Brown T."/>
            <person name="Elewa A."/>
            <person name="Iarovenko S."/>
            <person name="Subramanian E."/>
            <person name="Araus A.J."/>
            <person name="Petzold A."/>
            <person name="Susuki M."/>
            <person name="Suzuki K.-i.T."/>
            <person name="Hayashi T."/>
            <person name="Toyoda A."/>
            <person name="Oliveira C."/>
            <person name="Osipova E."/>
            <person name="Leigh N.D."/>
            <person name="Simon A."/>
            <person name="Yun M.H."/>
        </authorList>
    </citation>
    <scope>NUCLEOTIDE SEQUENCE</scope>
    <source>
        <strain evidence="2">20211129_DDA</strain>
        <tissue evidence="2">Liver</tissue>
    </source>
</reference>
<dbReference type="EMBL" id="JANPWB010000004">
    <property type="protein sequence ID" value="KAJ1194578.1"/>
    <property type="molecule type" value="Genomic_DNA"/>
</dbReference>
<name>A0AAV7V077_PLEWA</name>
<gene>
    <name evidence="2" type="ORF">NDU88_003866</name>
</gene>
<feature type="compositionally biased region" description="Basic and acidic residues" evidence="1">
    <location>
        <begin position="1"/>
        <end position="16"/>
    </location>
</feature>